<gene>
    <name evidence="2" type="ORF">GCM10023147_08800</name>
</gene>
<sequence>MSDRGPLTLFSITLACGLLVIVASVVTHDVLGIVCGLVISGTSTAQIVALRRRRTARGISHPHRPR</sequence>
<feature type="transmembrane region" description="Helical" evidence="1">
    <location>
        <begin position="31"/>
        <end position="50"/>
    </location>
</feature>
<reference evidence="3" key="1">
    <citation type="journal article" date="2019" name="Int. J. Syst. Evol. Microbiol.">
        <title>The Global Catalogue of Microorganisms (GCM) 10K type strain sequencing project: providing services to taxonomists for standard genome sequencing and annotation.</title>
        <authorList>
            <consortium name="The Broad Institute Genomics Platform"/>
            <consortium name="The Broad Institute Genome Sequencing Center for Infectious Disease"/>
            <person name="Wu L."/>
            <person name="Ma J."/>
        </authorList>
    </citation>
    <scope>NUCLEOTIDE SEQUENCE [LARGE SCALE GENOMIC DNA]</scope>
    <source>
        <strain evidence="3">JCM 17688</strain>
    </source>
</reference>
<accession>A0ABP8J6T7</accession>
<evidence type="ECO:0000313" key="2">
    <source>
        <dbReference type="EMBL" id="GAA4386048.1"/>
    </source>
</evidence>
<evidence type="ECO:0000313" key="3">
    <source>
        <dbReference type="Proteomes" id="UP001500635"/>
    </source>
</evidence>
<keyword evidence="3" id="KW-1185">Reference proteome</keyword>
<keyword evidence="1" id="KW-1133">Transmembrane helix</keyword>
<feature type="transmembrane region" description="Helical" evidence="1">
    <location>
        <begin position="7"/>
        <end position="25"/>
    </location>
</feature>
<evidence type="ECO:0000256" key="1">
    <source>
        <dbReference type="SAM" id="Phobius"/>
    </source>
</evidence>
<organism evidence="2 3">
    <name type="scientific">Tsukamurella soli</name>
    <dbReference type="NCBI Taxonomy" id="644556"/>
    <lineage>
        <taxon>Bacteria</taxon>
        <taxon>Bacillati</taxon>
        <taxon>Actinomycetota</taxon>
        <taxon>Actinomycetes</taxon>
        <taxon>Mycobacteriales</taxon>
        <taxon>Tsukamurellaceae</taxon>
        <taxon>Tsukamurella</taxon>
    </lineage>
</organism>
<proteinExistence type="predicted"/>
<comment type="caution">
    <text evidence="2">The sequence shown here is derived from an EMBL/GenBank/DDBJ whole genome shotgun (WGS) entry which is preliminary data.</text>
</comment>
<dbReference type="PROSITE" id="PS51257">
    <property type="entry name" value="PROKAR_LIPOPROTEIN"/>
    <property type="match status" value="1"/>
</dbReference>
<dbReference type="EMBL" id="BAABFR010000008">
    <property type="protein sequence ID" value="GAA4386048.1"/>
    <property type="molecule type" value="Genomic_DNA"/>
</dbReference>
<keyword evidence="1" id="KW-0472">Membrane</keyword>
<keyword evidence="1" id="KW-0812">Transmembrane</keyword>
<dbReference type="Proteomes" id="UP001500635">
    <property type="component" value="Unassembled WGS sequence"/>
</dbReference>
<protein>
    <submittedName>
        <fullName evidence="2">Uncharacterized protein</fullName>
    </submittedName>
</protein>
<name>A0ABP8J6T7_9ACTN</name>
<dbReference type="RefSeq" id="WP_344991413.1">
    <property type="nucleotide sequence ID" value="NZ_BAABFR010000008.1"/>
</dbReference>